<dbReference type="PANTHER" id="PTHR24348">
    <property type="entry name" value="SERINE/THREONINE-PROTEIN KINASE UNC-51-RELATED"/>
    <property type="match status" value="1"/>
</dbReference>
<proteinExistence type="predicted"/>
<comment type="caution">
    <text evidence="7">The sequence shown here is derived from an EMBL/GenBank/DDBJ whole genome shotgun (WGS) entry which is preliminary data.</text>
</comment>
<keyword evidence="5" id="KW-0472">Membrane</keyword>
<evidence type="ECO:0000256" key="1">
    <source>
        <dbReference type="ARBA" id="ARBA00022679"/>
    </source>
</evidence>
<organism evidence="7 8">
    <name type="scientific">Rubritalea halochordaticola</name>
    <dbReference type="NCBI Taxonomy" id="714537"/>
    <lineage>
        <taxon>Bacteria</taxon>
        <taxon>Pseudomonadati</taxon>
        <taxon>Verrucomicrobiota</taxon>
        <taxon>Verrucomicrobiia</taxon>
        <taxon>Verrucomicrobiales</taxon>
        <taxon>Rubritaleaceae</taxon>
        <taxon>Rubritalea</taxon>
    </lineage>
</organism>
<dbReference type="Proteomes" id="UP001424741">
    <property type="component" value="Unassembled WGS sequence"/>
</dbReference>
<keyword evidence="2" id="KW-0547">Nucleotide-binding</keyword>
<dbReference type="CDD" id="cd14014">
    <property type="entry name" value="STKc_PknB_like"/>
    <property type="match status" value="1"/>
</dbReference>
<keyword evidence="8" id="KW-1185">Reference proteome</keyword>
<dbReference type="InterPro" id="IPR000719">
    <property type="entry name" value="Prot_kinase_dom"/>
</dbReference>
<keyword evidence="5" id="KW-0812">Transmembrane</keyword>
<accession>A0ABP9V013</accession>
<dbReference type="PROSITE" id="PS00108">
    <property type="entry name" value="PROTEIN_KINASE_ST"/>
    <property type="match status" value="1"/>
</dbReference>
<dbReference type="InterPro" id="IPR045269">
    <property type="entry name" value="Atg1-like"/>
</dbReference>
<dbReference type="GO" id="GO:0016301">
    <property type="term" value="F:kinase activity"/>
    <property type="evidence" value="ECO:0007669"/>
    <property type="project" value="UniProtKB-KW"/>
</dbReference>
<dbReference type="SMART" id="SM00220">
    <property type="entry name" value="S_TKc"/>
    <property type="match status" value="1"/>
</dbReference>
<evidence type="ECO:0000259" key="6">
    <source>
        <dbReference type="PROSITE" id="PS50011"/>
    </source>
</evidence>
<evidence type="ECO:0000256" key="4">
    <source>
        <dbReference type="ARBA" id="ARBA00022840"/>
    </source>
</evidence>
<dbReference type="Pfam" id="PF00069">
    <property type="entry name" value="Pkinase"/>
    <property type="match status" value="1"/>
</dbReference>
<keyword evidence="4" id="KW-0067">ATP-binding</keyword>
<gene>
    <name evidence="7" type="primary">pknD_5</name>
    <name evidence="7" type="ORF">Rhal01_02002</name>
</gene>
<dbReference type="SUPFAM" id="SSF56112">
    <property type="entry name" value="Protein kinase-like (PK-like)"/>
    <property type="match status" value="1"/>
</dbReference>
<sequence length="562" mass="63565">MTTARHVFLGELASGGFGRVFLARDEFLGREVAIKRVRHDQRTSSYFPREQLLHEAKVLAAVQHPNIVTIYDVARVESSTEIVMEYVAGVTVRQLVNRHLLTAYDFKVLAKQMLCGLAAAHEHEILHCDIKPSNVMIASLSESRMVVKLLDFGMSPSSDSSKQQLVGSALFMAPEIYEGKGHSVQTDLYSLGCLFYYMLAGVVPFDGRDTIEVMAAHCGGDFHPLSHLREDLAEDLCSWVELFISSEPEKRFHDCHEALEELKDLEFPLSESERDIELTEGIVQIVRPVTPASLKPACLEERTRPQGVCQMKHSEMLHTRKISAGVRAYAEREAERLPVYRLCASEVKPPKQIEEQEVLKLRKEYWYAMLHGRRTGPLDMEAIGRLILGGYIGSEDLVWHEGWNDWRRADECPLTGVYLCEYQRTHRQITQPVEVKHEKWHTRFVEEFGWEMCALVGLSLMSFVAVYIYPHAWMTVMSAFSILLVLGGFLSLKCCEGKEGKKWLVAGLLIPVIGDVYYACGHRRKAMKGLTLIVLGGVFLAGIMNASQWSWEVLDALFAVLS</sequence>
<protein>
    <submittedName>
        <fullName evidence="7">Serine/threonine-protein kinase PknD</fullName>
    </submittedName>
</protein>
<evidence type="ECO:0000313" key="8">
    <source>
        <dbReference type="Proteomes" id="UP001424741"/>
    </source>
</evidence>
<reference evidence="7 8" key="1">
    <citation type="submission" date="2024-02" db="EMBL/GenBank/DDBJ databases">
        <title>Rubritalea halochordaticola NBRC 107102.</title>
        <authorList>
            <person name="Ichikawa N."/>
            <person name="Katano-Makiyama Y."/>
            <person name="Hidaka K."/>
        </authorList>
    </citation>
    <scope>NUCLEOTIDE SEQUENCE [LARGE SCALE GENOMIC DNA]</scope>
    <source>
        <strain evidence="7 8">NBRC 107102</strain>
    </source>
</reference>
<keyword evidence="5" id="KW-1133">Transmembrane helix</keyword>
<dbReference type="RefSeq" id="WP_346188562.1">
    <property type="nucleotide sequence ID" value="NZ_BAABRL010000005.1"/>
</dbReference>
<dbReference type="PANTHER" id="PTHR24348:SF22">
    <property type="entry name" value="NON-SPECIFIC SERINE_THREONINE PROTEIN KINASE"/>
    <property type="match status" value="1"/>
</dbReference>
<dbReference type="InterPro" id="IPR025640">
    <property type="entry name" value="GYF_2"/>
</dbReference>
<name>A0ABP9V013_9BACT</name>
<dbReference type="Pfam" id="PF14237">
    <property type="entry name" value="GYF_2"/>
    <property type="match status" value="1"/>
</dbReference>
<dbReference type="PROSITE" id="PS50011">
    <property type="entry name" value="PROTEIN_KINASE_DOM"/>
    <property type="match status" value="1"/>
</dbReference>
<evidence type="ECO:0000256" key="3">
    <source>
        <dbReference type="ARBA" id="ARBA00022777"/>
    </source>
</evidence>
<evidence type="ECO:0000256" key="2">
    <source>
        <dbReference type="ARBA" id="ARBA00022741"/>
    </source>
</evidence>
<dbReference type="InterPro" id="IPR011009">
    <property type="entry name" value="Kinase-like_dom_sf"/>
</dbReference>
<dbReference type="Gene3D" id="1.10.510.10">
    <property type="entry name" value="Transferase(Phosphotransferase) domain 1"/>
    <property type="match status" value="1"/>
</dbReference>
<dbReference type="InterPro" id="IPR008271">
    <property type="entry name" value="Ser/Thr_kinase_AS"/>
</dbReference>
<dbReference type="EMBL" id="BAABRL010000005">
    <property type="protein sequence ID" value="GAA5495823.1"/>
    <property type="molecule type" value="Genomic_DNA"/>
</dbReference>
<feature type="domain" description="Protein kinase" evidence="6">
    <location>
        <begin position="6"/>
        <end position="267"/>
    </location>
</feature>
<evidence type="ECO:0000313" key="7">
    <source>
        <dbReference type="EMBL" id="GAA5495823.1"/>
    </source>
</evidence>
<keyword evidence="1" id="KW-0808">Transferase</keyword>
<evidence type="ECO:0000256" key="5">
    <source>
        <dbReference type="SAM" id="Phobius"/>
    </source>
</evidence>
<feature type="transmembrane region" description="Helical" evidence="5">
    <location>
        <begin position="473"/>
        <end position="491"/>
    </location>
</feature>
<keyword evidence="3 7" id="KW-0418">Kinase</keyword>
<feature type="transmembrane region" description="Helical" evidence="5">
    <location>
        <begin position="532"/>
        <end position="551"/>
    </location>
</feature>